<dbReference type="InterPro" id="IPR050204">
    <property type="entry name" value="AraC_XylS_family_regulators"/>
</dbReference>
<sequence>MFDSSDFDLRPYEGFDMAPYVRRTYCSWNAKGWRSLLVQRFDHAANADGLELPGTADLHLVLVVAGRAELETRADGGWRRHRWVPGRLELVVPGRPTTWRYRATTALRSVQAHIPYRTVERAAERMDGAVVDYERMAAAVAAGDPVVAEVLSALGSADETSDLYAESAAAFLTAHLLTRGRTPAPAKEDGRVGAAIALMRDRLAEPVTLADLAAEAHLSPYHFLRVFKATTGQTPHRFLTRLRIEAAQRLLVNGDLTVAEIARRCGFGSPGALSASFLRHTGMRPSDYRKS</sequence>
<dbReference type="Proteomes" id="UP000007842">
    <property type="component" value="Plasmid pSCATT"/>
</dbReference>
<keyword evidence="6" id="KW-1185">Reference proteome</keyword>
<accession>F8JLA3</accession>
<dbReference type="KEGG" id="sct:SCAT_p0326"/>
<keyword evidence="3" id="KW-0804">Transcription</keyword>
<dbReference type="PANTHER" id="PTHR46796">
    <property type="entry name" value="HTH-TYPE TRANSCRIPTIONAL ACTIVATOR RHAS-RELATED"/>
    <property type="match status" value="1"/>
</dbReference>
<feature type="domain" description="HTH araC/xylS-type" evidence="4">
    <location>
        <begin position="193"/>
        <end position="291"/>
    </location>
</feature>
<evidence type="ECO:0000256" key="3">
    <source>
        <dbReference type="ARBA" id="ARBA00023163"/>
    </source>
</evidence>
<dbReference type="RefSeq" id="WP_014150781.1">
    <property type="nucleotide sequence ID" value="NC_016113.1"/>
</dbReference>
<dbReference type="SMART" id="SM00342">
    <property type="entry name" value="HTH_ARAC"/>
    <property type="match status" value="1"/>
</dbReference>
<protein>
    <submittedName>
        <fullName evidence="5">Transcriptional regulator, AraC family</fullName>
    </submittedName>
</protein>
<evidence type="ECO:0000259" key="4">
    <source>
        <dbReference type="PROSITE" id="PS01124"/>
    </source>
</evidence>
<reference evidence="6" key="1">
    <citation type="submission" date="2011-12" db="EMBL/GenBank/DDBJ databases">
        <title>Complete genome sequence of Streptomyces cattleya strain DSM 46488.</title>
        <authorList>
            <person name="Ou H.-Y."/>
            <person name="Li P."/>
            <person name="Zhao C."/>
            <person name="O'Hagan D."/>
            <person name="Deng Z."/>
        </authorList>
    </citation>
    <scope>NUCLEOTIDE SEQUENCE [LARGE SCALE GENOMIC DNA]</scope>
    <source>
        <strain evidence="6">ATCC 35852 / DSM 46488 / JCM 4925 / NBRC 14057 / NRRL 8057</strain>
        <plasmid evidence="6">Plasmid pSCATT</plasmid>
    </source>
</reference>
<dbReference type="PATRIC" id="fig|1003195.11.peg.309"/>
<keyword evidence="1" id="KW-0805">Transcription regulation</keyword>
<evidence type="ECO:0000313" key="5">
    <source>
        <dbReference type="EMBL" id="AEW99611.1"/>
    </source>
</evidence>
<geneLocation type="plasmid" evidence="5 6">
    <name>pSCATT</name>
</geneLocation>
<dbReference type="AlphaFoldDB" id="F8JLA3"/>
<dbReference type="PANTHER" id="PTHR46796:SF6">
    <property type="entry name" value="ARAC SUBFAMILY"/>
    <property type="match status" value="1"/>
</dbReference>
<keyword evidence="2" id="KW-0238">DNA-binding</keyword>
<evidence type="ECO:0000256" key="1">
    <source>
        <dbReference type="ARBA" id="ARBA00023015"/>
    </source>
</evidence>
<dbReference type="KEGG" id="scy:SCATT_p14180"/>
<dbReference type="SUPFAM" id="SSF46689">
    <property type="entry name" value="Homeodomain-like"/>
    <property type="match status" value="2"/>
</dbReference>
<dbReference type="EMBL" id="CP003229">
    <property type="protein sequence ID" value="AEW99611.1"/>
    <property type="molecule type" value="Genomic_DNA"/>
</dbReference>
<dbReference type="OrthoDB" id="2060755at2"/>
<dbReference type="InterPro" id="IPR018060">
    <property type="entry name" value="HTH_AraC"/>
</dbReference>
<dbReference type="GO" id="GO:0043565">
    <property type="term" value="F:sequence-specific DNA binding"/>
    <property type="evidence" value="ECO:0007669"/>
    <property type="project" value="InterPro"/>
</dbReference>
<accession>G8XG81</accession>
<evidence type="ECO:0000313" key="6">
    <source>
        <dbReference type="Proteomes" id="UP000007842"/>
    </source>
</evidence>
<dbReference type="Gene3D" id="1.10.10.60">
    <property type="entry name" value="Homeodomain-like"/>
    <property type="match status" value="2"/>
</dbReference>
<proteinExistence type="predicted"/>
<dbReference type="HOGENOM" id="CLU_000445_88_4_11"/>
<evidence type="ECO:0000256" key="2">
    <source>
        <dbReference type="ARBA" id="ARBA00023125"/>
    </source>
</evidence>
<name>F8JLA3_STREN</name>
<dbReference type="PROSITE" id="PS01124">
    <property type="entry name" value="HTH_ARAC_FAMILY_2"/>
    <property type="match status" value="1"/>
</dbReference>
<keyword evidence="5" id="KW-0614">Plasmid</keyword>
<dbReference type="InterPro" id="IPR009057">
    <property type="entry name" value="Homeodomain-like_sf"/>
</dbReference>
<gene>
    <name evidence="5" type="ordered locus">SCATT_p14180</name>
</gene>
<organism evidence="5 6">
    <name type="scientific">Streptantibioticus cattleyicolor (strain ATCC 35852 / DSM 46488 / JCM 4925 / NBRC 14057 / NRRL 8057)</name>
    <name type="common">Streptomyces cattleya</name>
    <dbReference type="NCBI Taxonomy" id="1003195"/>
    <lineage>
        <taxon>Bacteria</taxon>
        <taxon>Bacillati</taxon>
        <taxon>Actinomycetota</taxon>
        <taxon>Actinomycetes</taxon>
        <taxon>Kitasatosporales</taxon>
        <taxon>Streptomycetaceae</taxon>
        <taxon>Streptantibioticus</taxon>
    </lineage>
</organism>
<dbReference type="Pfam" id="PF12833">
    <property type="entry name" value="HTH_18"/>
    <property type="match status" value="1"/>
</dbReference>
<dbReference type="GO" id="GO:0003700">
    <property type="term" value="F:DNA-binding transcription factor activity"/>
    <property type="evidence" value="ECO:0007669"/>
    <property type="project" value="InterPro"/>
</dbReference>